<keyword evidence="2" id="KW-1185">Reference proteome</keyword>
<reference evidence="1 2" key="1">
    <citation type="journal article" date="2017" name="Antonie Van Leeuwenhoek">
        <title>Rhizobium rhizosphaerae sp. nov., a novel species isolated from rice rhizosphere.</title>
        <authorList>
            <person name="Zhao J.J."/>
            <person name="Zhang J."/>
            <person name="Zhang R.J."/>
            <person name="Zhang C.W."/>
            <person name="Yin H.Q."/>
            <person name="Zhang X.X."/>
        </authorList>
    </citation>
    <scope>NUCLEOTIDE SEQUENCE [LARGE SCALE GENOMIC DNA]</scope>
    <source>
        <strain evidence="1 2">BSs20135</strain>
    </source>
</reference>
<comment type="caution">
    <text evidence="1">The sequence shown here is derived from an EMBL/GenBank/DDBJ whole genome shotgun (WGS) entry which is preliminary data.</text>
</comment>
<evidence type="ECO:0000313" key="2">
    <source>
        <dbReference type="Proteomes" id="UP000006327"/>
    </source>
</evidence>
<protein>
    <submittedName>
        <fullName evidence="1">Uncharacterized protein</fullName>
    </submittedName>
</protein>
<organism evidence="1 2">
    <name type="scientific">Paraglaciecola arctica BSs20135</name>
    <dbReference type="NCBI Taxonomy" id="493475"/>
    <lineage>
        <taxon>Bacteria</taxon>
        <taxon>Pseudomonadati</taxon>
        <taxon>Pseudomonadota</taxon>
        <taxon>Gammaproteobacteria</taxon>
        <taxon>Alteromonadales</taxon>
        <taxon>Alteromonadaceae</taxon>
        <taxon>Paraglaciecola</taxon>
    </lineage>
</organism>
<proteinExistence type="predicted"/>
<dbReference type="EMBL" id="BAEO01000031">
    <property type="protein sequence ID" value="GAC19524.1"/>
    <property type="molecule type" value="Genomic_DNA"/>
</dbReference>
<evidence type="ECO:0000313" key="1">
    <source>
        <dbReference type="EMBL" id="GAC19524.1"/>
    </source>
</evidence>
<name>K6XFV4_9ALTE</name>
<gene>
    <name evidence="1" type="ORF">GARC_2558</name>
</gene>
<dbReference type="Proteomes" id="UP000006327">
    <property type="component" value="Unassembled WGS sequence"/>
</dbReference>
<sequence>MIFNAQNLFIVDYPQKYRVLTDRCLAQIIVRVLQNIDDTKNTLV</sequence>
<accession>K6XFV4</accession>
<dbReference type="AlphaFoldDB" id="K6XFV4"/>